<feature type="domain" description="Endonuclease GajA/Old nuclease/RecF-like AAA" evidence="1">
    <location>
        <begin position="1"/>
        <end position="78"/>
    </location>
</feature>
<dbReference type="PANTHER" id="PTHR43581:SF4">
    <property type="entry name" value="ATP_GTP PHOSPHATASE"/>
    <property type="match status" value="1"/>
</dbReference>
<dbReference type="EMBL" id="MF344569">
    <property type="protein sequence ID" value="AVE20942.1"/>
    <property type="molecule type" value="Genomic_DNA"/>
</dbReference>
<geneLocation type="plasmid" evidence="3">
    <name>p12939-PER</name>
</geneLocation>
<protein>
    <submittedName>
        <fullName evidence="3">ATP-dependent endonuclease family protein</fullName>
    </submittedName>
</protein>
<accession>A0A2L1KF28</accession>
<dbReference type="InterPro" id="IPR027417">
    <property type="entry name" value="P-loop_NTPase"/>
</dbReference>
<feature type="domain" description="Endonuclease GajA/Old nuclease/RecF-like AAA" evidence="1">
    <location>
        <begin position="259"/>
        <end position="350"/>
    </location>
</feature>
<dbReference type="AlphaFoldDB" id="A0A2L1KF28"/>
<dbReference type="Pfam" id="PF13175">
    <property type="entry name" value="AAA_15"/>
    <property type="match status" value="2"/>
</dbReference>
<dbReference type="SUPFAM" id="SSF52540">
    <property type="entry name" value="P-loop containing nucleoside triphosphate hydrolases"/>
    <property type="match status" value="1"/>
</dbReference>
<reference evidence="3" key="1">
    <citation type="submission" date="2017-06" db="EMBL/GenBank/DDBJ databases">
        <title>Complete sequence of p12939-PER from clinical Pseudomonas aeruginosa.</title>
        <authorList>
            <person name="Yuan M."/>
            <person name="Feng J."/>
            <person name="Zhan Z."/>
            <person name="Jiang X."/>
            <person name="Zhang D."/>
            <person name="Chen X."/>
            <person name="Zhao X."/>
            <person name="Che J."/>
            <person name="Lu J."/>
            <person name="Xu J."/>
            <person name="Li J."/>
            <person name="Zhou D."/>
        </authorList>
    </citation>
    <scope>NUCLEOTIDE SEQUENCE</scope>
    <source>
        <plasmid evidence="3">p12939-PER</plasmid>
    </source>
</reference>
<dbReference type="PANTHER" id="PTHR43581">
    <property type="entry name" value="ATP/GTP PHOSPHATASE"/>
    <property type="match status" value="1"/>
</dbReference>
<dbReference type="Pfam" id="PF20469">
    <property type="entry name" value="OLD-like_TOPRIM"/>
    <property type="match status" value="1"/>
</dbReference>
<sequence length="603" mass="66937">MRVARLQIENFRGIKRADVLLPKHAVIVGDNNIGKSTLLEALDLVLGPERLSRRPVIDEHDFYAGEYVDLQGQPVNITIEVVITDLNMDQEMRFRDHIEWWDNGAGDLLGGPPAESTDEQMVQACLRVVFIGSYDADEDDFTGTTYFCSPMKQDGSYDFFRTADKRVCGFLYLRTIRTGSRALSLERGSLLDIILRLQDDKNFKIWEGLLVELRQLQVAADPEIGINDILADVQASIRGYMPSDDGSDPQMRVTQLTRESLRKALTVFMATGAQRSDGEAHAAPFQSQGTGTVNMMVLALLSLIAELKQNVIFAMEEPEIAIPPHIQKRIINGVRNKSAQALFTSHSPYVLEEFDPEQVIVISRNDGNLSAMPAGLPPGIKAKMYRQDMRLRVCEALLARRVLIAEGRTEYDAWPAVARLLHQQEPESFMPLEALGIPIIDATTDSLIAPMGAYYRRLGKKVYAVFDEQAPEQLEAIRASVDYPYQAPEKGFENVVLKGTDEEVLRGWVASLVDSGAWPSDLKDKAPGPDATKDEVAAILGVLLKRWKGDGAAASLLCTAMTRHQLPEFIVSTLESITATIVPKKPEPELSELDDDFLDLVGP</sequence>
<evidence type="ECO:0000259" key="2">
    <source>
        <dbReference type="Pfam" id="PF20469"/>
    </source>
</evidence>
<keyword evidence="3" id="KW-0614">Plasmid</keyword>
<dbReference type="GO" id="GO:0004519">
    <property type="term" value="F:endonuclease activity"/>
    <property type="evidence" value="ECO:0007669"/>
    <property type="project" value="UniProtKB-KW"/>
</dbReference>
<dbReference type="InterPro" id="IPR034139">
    <property type="entry name" value="TOPRIM_OLD"/>
</dbReference>
<dbReference type="Gene3D" id="3.40.50.300">
    <property type="entry name" value="P-loop containing nucleotide triphosphate hydrolases"/>
    <property type="match status" value="2"/>
</dbReference>
<evidence type="ECO:0000259" key="1">
    <source>
        <dbReference type="Pfam" id="PF13175"/>
    </source>
</evidence>
<feature type="domain" description="OLD protein-like TOPRIM" evidence="2">
    <location>
        <begin position="397"/>
        <end position="467"/>
    </location>
</feature>
<dbReference type="InterPro" id="IPR051396">
    <property type="entry name" value="Bact_Antivir_Def_Nuclease"/>
</dbReference>
<keyword evidence="3" id="KW-0255">Endonuclease</keyword>
<evidence type="ECO:0000313" key="3">
    <source>
        <dbReference type="EMBL" id="AVE20942.1"/>
    </source>
</evidence>
<name>A0A2L1KF28_PSEAI</name>
<dbReference type="GO" id="GO:0016887">
    <property type="term" value="F:ATP hydrolysis activity"/>
    <property type="evidence" value="ECO:0007669"/>
    <property type="project" value="InterPro"/>
</dbReference>
<keyword evidence="3" id="KW-0540">Nuclease</keyword>
<dbReference type="GO" id="GO:0005524">
    <property type="term" value="F:ATP binding"/>
    <property type="evidence" value="ECO:0007669"/>
    <property type="project" value="InterPro"/>
</dbReference>
<organism evidence="3">
    <name type="scientific">Pseudomonas aeruginosa</name>
    <dbReference type="NCBI Taxonomy" id="287"/>
    <lineage>
        <taxon>Bacteria</taxon>
        <taxon>Pseudomonadati</taxon>
        <taxon>Pseudomonadota</taxon>
        <taxon>Gammaproteobacteria</taxon>
        <taxon>Pseudomonadales</taxon>
        <taxon>Pseudomonadaceae</taxon>
        <taxon>Pseudomonas</taxon>
    </lineage>
</organism>
<dbReference type="RefSeq" id="WP_015270429.1">
    <property type="nucleotide sequence ID" value="NZ_CP129405.1"/>
</dbReference>
<dbReference type="InterPro" id="IPR041685">
    <property type="entry name" value="AAA_GajA/Old/RecF-like"/>
</dbReference>
<proteinExistence type="predicted"/>
<keyword evidence="3" id="KW-0378">Hydrolase</keyword>